<gene>
    <name evidence="8" type="ORF">KIM372_13590</name>
</gene>
<feature type="transmembrane region" description="Helical" evidence="7">
    <location>
        <begin position="93"/>
        <end position="113"/>
    </location>
</feature>
<feature type="transmembrane region" description="Helical" evidence="7">
    <location>
        <begin position="311"/>
        <end position="331"/>
    </location>
</feature>
<name>A0ABM8B978_9BIFI</name>
<dbReference type="PANTHER" id="PTHR36838">
    <property type="entry name" value="AUXIN EFFLUX CARRIER FAMILY PROTEIN"/>
    <property type="match status" value="1"/>
</dbReference>
<dbReference type="EMBL" id="AP026798">
    <property type="protein sequence ID" value="BDR53452.1"/>
    <property type="molecule type" value="Genomic_DNA"/>
</dbReference>
<dbReference type="InterPro" id="IPR004776">
    <property type="entry name" value="Mem_transp_PIN-like"/>
</dbReference>
<dbReference type="InterPro" id="IPR036259">
    <property type="entry name" value="MFS_trans_sf"/>
</dbReference>
<feature type="transmembrane region" description="Helical" evidence="7">
    <location>
        <begin position="255"/>
        <end position="275"/>
    </location>
</feature>
<dbReference type="PANTHER" id="PTHR36838:SF3">
    <property type="entry name" value="TRANSPORTER AUXIN EFFLUX CARRIER EC FAMILY"/>
    <property type="match status" value="1"/>
</dbReference>
<dbReference type="SUPFAM" id="SSF103473">
    <property type="entry name" value="MFS general substrate transporter"/>
    <property type="match status" value="1"/>
</dbReference>
<evidence type="ECO:0000256" key="6">
    <source>
        <dbReference type="ARBA" id="ARBA00023136"/>
    </source>
</evidence>
<feature type="transmembrane region" description="Helical" evidence="7">
    <location>
        <begin position="281"/>
        <end position="299"/>
    </location>
</feature>
<reference evidence="8 9" key="1">
    <citation type="journal article" date="2023" name="Microbiol. Spectr.">
        <title>Symbiosis of Carpenter Bees with Uncharacterized Lactic Acid Bacteria Showing NAD Auxotrophy.</title>
        <authorList>
            <person name="Kawasaki S."/>
            <person name="Ozawa K."/>
            <person name="Mori T."/>
            <person name="Yamamoto A."/>
            <person name="Ito M."/>
            <person name="Ohkuma M."/>
            <person name="Sakamoto M."/>
            <person name="Matsutani M."/>
        </authorList>
    </citation>
    <scope>NUCLEOTIDE SEQUENCE [LARGE SCALE GENOMIC DNA]</scope>
    <source>
        <strain evidence="8 9">Kim37-2</strain>
    </source>
</reference>
<feature type="transmembrane region" description="Helical" evidence="7">
    <location>
        <begin position="119"/>
        <end position="139"/>
    </location>
</feature>
<organism evidence="8 9">
    <name type="scientific">Bombiscardovia nodaiensis</name>
    <dbReference type="NCBI Taxonomy" id="2932181"/>
    <lineage>
        <taxon>Bacteria</taxon>
        <taxon>Bacillati</taxon>
        <taxon>Actinomycetota</taxon>
        <taxon>Actinomycetes</taxon>
        <taxon>Bifidobacteriales</taxon>
        <taxon>Bifidobacteriaceae</taxon>
        <taxon>Bombiscardovia</taxon>
    </lineage>
</organism>
<evidence type="ECO:0000256" key="2">
    <source>
        <dbReference type="ARBA" id="ARBA00022448"/>
    </source>
</evidence>
<sequence>MGVLVQPAALLLIIVAGYLLKRVGVFGPRDYRVVQAAEFDLVLPGAIIYSFATNPHHLSLLLVSAFGLFAAMIPPLCVYAATRHTPVARRAFLMLNVSGFNLGSFSFPMLQALIGPGAIVTAAMLDVGNTTMVAAGTVVMTQSLLRMQPGVSLPDQHPGPESKLPKARLDDPDARRLHRRSMIRGVLKGFFGSPSFDVYLLMVAFMLAQVSLPAWVAQISKPFSGANAFCSMLMVGMLMELPGSKQDFKDVCQVLAWRLPFGIAFAVIAWCFLPLDPLVRQAVALCCLSPTAIFATMYTDKVLDNARLAGFTLALTAVVSTFMMVAAHLLLAGI</sequence>
<keyword evidence="4 7" id="KW-0812">Transmembrane</keyword>
<evidence type="ECO:0000313" key="9">
    <source>
        <dbReference type="Proteomes" id="UP001321766"/>
    </source>
</evidence>
<evidence type="ECO:0000256" key="3">
    <source>
        <dbReference type="ARBA" id="ARBA00022475"/>
    </source>
</evidence>
<evidence type="ECO:0000313" key="8">
    <source>
        <dbReference type="EMBL" id="BDR53452.1"/>
    </source>
</evidence>
<feature type="transmembrane region" description="Helical" evidence="7">
    <location>
        <begin position="33"/>
        <end position="52"/>
    </location>
</feature>
<evidence type="ECO:0000256" key="7">
    <source>
        <dbReference type="SAM" id="Phobius"/>
    </source>
</evidence>
<feature type="transmembrane region" description="Helical" evidence="7">
    <location>
        <begin position="6"/>
        <end position="21"/>
    </location>
</feature>
<feature type="transmembrane region" description="Helical" evidence="7">
    <location>
        <begin position="223"/>
        <end position="243"/>
    </location>
</feature>
<accession>A0ABM8B978</accession>
<evidence type="ECO:0000256" key="1">
    <source>
        <dbReference type="ARBA" id="ARBA00004141"/>
    </source>
</evidence>
<keyword evidence="6 7" id="KW-0472">Membrane</keyword>
<comment type="subcellular location">
    <subcellularLocation>
        <location evidence="1">Membrane</location>
        <topology evidence="1">Multi-pass membrane protein</topology>
    </subcellularLocation>
</comment>
<keyword evidence="5 7" id="KW-1133">Transmembrane helix</keyword>
<keyword evidence="2" id="KW-0813">Transport</keyword>
<dbReference type="Pfam" id="PF03547">
    <property type="entry name" value="Mem_trans"/>
    <property type="match status" value="1"/>
</dbReference>
<evidence type="ECO:0000256" key="5">
    <source>
        <dbReference type="ARBA" id="ARBA00022989"/>
    </source>
</evidence>
<dbReference type="Proteomes" id="UP001321766">
    <property type="component" value="Chromosome"/>
</dbReference>
<evidence type="ECO:0000256" key="4">
    <source>
        <dbReference type="ARBA" id="ARBA00022692"/>
    </source>
</evidence>
<feature type="transmembrane region" description="Helical" evidence="7">
    <location>
        <begin position="58"/>
        <end position="81"/>
    </location>
</feature>
<keyword evidence="9" id="KW-1185">Reference proteome</keyword>
<protein>
    <submittedName>
        <fullName evidence="8">Permease</fullName>
    </submittedName>
</protein>
<keyword evidence="3" id="KW-1003">Cell membrane</keyword>
<proteinExistence type="predicted"/>